<gene>
    <name evidence="4" type="ORF">N7505_007622</name>
</gene>
<dbReference type="Pfam" id="PF13561">
    <property type="entry name" value="adh_short_C2"/>
    <property type="match status" value="1"/>
</dbReference>
<organism evidence="4 5">
    <name type="scientific">Penicillium chrysogenum</name>
    <name type="common">Penicillium notatum</name>
    <dbReference type="NCBI Taxonomy" id="5076"/>
    <lineage>
        <taxon>Eukaryota</taxon>
        <taxon>Fungi</taxon>
        <taxon>Dikarya</taxon>
        <taxon>Ascomycota</taxon>
        <taxon>Pezizomycotina</taxon>
        <taxon>Eurotiomycetes</taxon>
        <taxon>Eurotiomycetidae</taxon>
        <taxon>Eurotiales</taxon>
        <taxon>Aspergillaceae</taxon>
        <taxon>Penicillium</taxon>
        <taxon>Penicillium chrysogenum species complex</taxon>
    </lineage>
</organism>
<sequence length="258" mass="27824">MASPMKVALITASSAGLGAAIAKALAPEMRVIINYCSSPDRAAFVQQEMVAIAGTDKYEDDKGSHPRFASIRADLGRRSDIVRLVAETIDTMGRLDVVISSGGWTRILKFDDLDQNLDEEDWDRCYNINVKSHLFLLDAARKHLDATEGSFVTVASVAGFKPSGSSISYAVTKAAQIHMMKCLARAVGPKIRVNSVSPGILLTDWGRQFSKEHLQAAKDATLLKRFAAVENVAQAVKMLASNDSLTGHNLVIDAGFSA</sequence>
<dbReference type="SUPFAM" id="SSF51735">
    <property type="entry name" value="NAD(P)-binding Rossmann-fold domains"/>
    <property type="match status" value="1"/>
</dbReference>
<evidence type="ECO:0000256" key="1">
    <source>
        <dbReference type="ARBA" id="ARBA00006484"/>
    </source>
</evidence>
<evidence type="ECO:0008006" key="6">
    <source>
        <dbReference type="Google" id="ProtNLM"/>
    </source>
</evidence>
<dbReference type="InterPro" id="IPR002347">
    <property type="entry name" value="SDR_fam"/>
</dbReference>
<evidence type="ECO:0000256" key="2">
    <source>
        <dbReference type="ARBA" id="ARBA00022857"/>
    </source>
</evidence>
<name>A0ABQ8WE49_PENCH</name>
<reference evidence="4 5" key="1">
    <citation type="journal article" date="2023" name="IMA Fungus">
        <title>Comparative genomic study of the Penicillium genus elucidates a diverse pangenome and 15 lateral gene transfer events.</title>
        <authorList>
            <person name="Petersen C."/>
            <person name="Sorensen T."/>
            <person name="Nielsen M.R."/>
            <person name="Sondergaard T.E."/>
            <person name="Sorensen J.L."/>
            <person name="Fitzpatrick D.A."/>
            <person name="Frisvad J.C."/>
            <person name="Nielsen K.L."/>
        </authorList>
    </citation>
    <scope>NUCLEOTIDE SEQUENCE [LARGE SCALE GENOMIC DNA]</scope>
    <source>
        <strain evidence="4 5">IBT 3361</strain>
    </source>
</reference>
<dbReference type="InterPro" id="IPR036291">
    <property type="entry name" value="NAD(P)-bd_dom_sf"/>
</dbReference>
<dbReference type="Gene3D" id="3.40.50.720">
    <property type="entry name" value="NAD(P)-binding Rossmann-like Domain"/>
    <property type="match status" value="1"/>
</dbReference>
<dbReference type="Proteomes" id="UP001220256">
    <property type="component" value="Unassembled WGS sequence"/>
</dbReference>
<accession>A0ABQ8WE49</accession>
<protein>
    <recommendedName>
        <fullName evidence="6">Granaticin polyketide synthase ketoacyl reductase</fullName>
    </recommendedName>
</protein>
<comment type="similarity">
    <text evidence="1">Belongs to the short-chain dehydrogenases/reductases (SDR) family.</text>
</comment>
<dbReference type="PRINTS" id="PR00081">
    <property type="entry name" value="GDHRDH"/>
</dbReference>
<dbReference type="InterPro" id="IPR052178">
    <property type="entry name" value="Sec_Metab_Biosynth_SDR"/>
</dbReference>
<comment type="caution">
    <text evidence="4">The sequence shown here is derived from an EMBL/GenBank/DDBJ whole genome shotgun (WGS) entry which is preliminary data.</text>
</comment>
<dbReference type="PANTHER" id="PTHR43618">
    <property type="entry name" value="7-ALPHA-HYDROXYSTEROID DEHYDROGENASE"/>
    <property type="match status" value="1"/>
</dbReference>
<keyword evidence="5" id="KW-1185">Reference proteome</keyword>
<dbReference type="PANTHER" id="PTHR43618:SF13">
    <property type="entry name" value="CHAIN DEHYDROGENASE, PUTATIVE (AFU_ORTHOLOGUE AFUA_1G17650)-RELATED"/>
    <property type="match status" value="1"/>
</dbReference>
<evidence type="ECO:0000313" key="4">
    <source>
        <dbReference type="EMBL" id="KAJ5264829.1"/>
    </source>
</evidence>
<dbReference type="CDD" id="cd05233">
    <property type="entry name" value="SDR_c"/>
    <property type="match status" value="1"/>
</dbReference>
<dbReference type="EMBL" id="JAPVEB010000004">
    <property type="protein sequence ID" value="KAJ5264829.1"/>
    <property type="molecule type" value="Genomic_DNA"/>
</dbReference>
<proteinExistence type="inferred from homology"/>
<keyword evidence="3" id="KW-0560">Oxidoreductase</keyword>
<keyword evidence="2" id="KW-0521">NADP</keyword>
<evidence type="ECO:0000256" key="3">
    <source>
        <dbReference type="ARBA" id="ARBA00023002"/>
    </source>
</evidence>
<evidence type="ECO:0000313" key="5">
    <source>
        <dbReference type="Proteomes" id="UP001220256"/>
    </source>
</evidence>